<evidence type="ECO:0000313" key="13">
    <source>
        <dbReference type="EMBL" id="MFB9756271.1"/>
    </source>
</evidence>
<keyword evidence="7 10" id="KW-0479">Metal-binding</keyword>
<evidence type="ECO:0000256" key="10">
    <source>
        <dbReference type="HAMAP-Rule" id="MF_00172"/>
    </source>
</evidence>
<feature type="binding site" evidence="10">
    <location>
        <position position="602"/>
    </location>
    <ligand>
        <name>L-homocysteine</name>
        <dbReference type="ChEBI" id="CHEBI:58199"/>
    </ligand>
</feature>
<feature type="binding site" evidence="10">
    <location>
        <begin position="518"/>
        <end position="519"/>
    </location>
    <ligand>
        <name>5-methyltetrahydropteroyltri-L-glutamate</name>
        <dbReference type="ChEBI" id="CHEBI:58207"/>
    </ligand>
</feature>
<comment type="cofactor">
    <cofactor evidence="10">
        <name>Zn(2+)</name>
        <dbReference type="ChEBI" id="CHEBI:29105"/>
    </cofactor>
    <text evidence="10">Binds 1 zinc ion per subunit.</text>
</comment>
<name>A0ABV5W6T4_9BACL</name>
<dbReference type="PANTHER" id="PTHR30519">
    <property type="entry name" value="5-METHYLTETRAHYDROPTEROYLTRIGLUTAMATE--HOMOCYSTEINE METHYLTRANSFERASE"/>
    <property type="match status" value="1"/>
</dbReference>
<dbReference type="NCBIfam" id="TIGR01371">
    <property type="entry name" value="met_syn_B12ind"/>
    <property type="match status" value="1"/>
</dbReference>
<accession>A0ABV5W6T4</accession>
<reference evidence="13 14" key="1">
    <citation type="submission" date="2024-09" db="EMBL/GenBank/DDBJ databases">
        <authorList>
            <person name="Sun Q."/>
            <person name="Mori K."/>
        </authorList>
    </citation>
    <scope>NUCLEOTIDE SEQUENCE [LARGE SCALE GENOMIC DNA]</scope>
    <source>
        <strain evidence="13 14">JCM 12520</strain>
    </source>
</reference>
<evidence type="ECO:0000256" key="3">
    <source>
        <dbReference type="ARBA" id="ARBA00009553"/>
    </source>
</evidence>
<dbReference type="PIRSF" id="PIRSF000382">
    <property type="entry name" value="MeTrfase_B12_ind"/>
    <property type="match status" value="1"/>
</dbReference>
<dbReference type="CDD" id="cd03311">
    <property type="entry name" value="CIMS_C_terminal_like"/>
    <property type="match status" value="1"/>
</dbReference>
<feature type="binding site" evidence="10">
    <location>
        <position position="111"/>
    </location>
    <ligand>
        <name>5-methyltetrahydropteroyltri-L-glutamate</name>
        <dbReference type="ChEBI" id="CHEBI:58207"/>
    </ligand>
</feature>
<feature type="binding site" evidence="10">
    <location>
        <position position="646"/>
    </location>
    <ligand>
        <name>Zn(2+)</name>
        <dbReference type="ChEBI" id="CHEBI:29105"/>
        <note>catalytic</note>
    </ligand>
</feature>
<evidence type="ECO:0000313" key="14">
    <source>
        <dbReference type="Proteomes" id="UP001589619"/>
    </source>
</evidence>
<dbReference type="EMBL" id="JBHMAG010000021">
    <property type="protein sequence ID" value="MFB9756271.1"/>
    <property type="molecule type" value="Genomic_DNA"/>
</dbReference>
<evidence type="ECO:0000256" key="8">
    <source>
        <dbReference type="ARBA" id="ARBA00022833"/>
    </source>
</evidence>
<feature type="binding site" evidence="10">
    <location>
        <position position="602"/>
    </location>
    <ligand>
        <name>L-methionine</name>
        <dbReference type="ChEBI" id="CHEBI:57844"/>
    </ligand>
</feature>
<feature type="binding site" evidence="10">
    <location>
        <position position="487"/>
    </location>
    <ligand>
        <name>L-methionine</name>
        <dbReference type="ChEBI" id="CHEBI:57844"/>
    </ligand>
</feature>
<feature type="binding site" evidence="10">
    <location>
        <position position="487"/>
    </location>
    <ligand>
        <name>L-homocysteine</name>
        <dbReference type="ChEBI" id="CHEBI:58199"/>
    </ligand>
</feature>
<comment type="function">
    <text evidence="1 10">Catalyzes the transfer of a methyl group from 5-methyltetrahydrofolate to homocysteine resulting in methionine formation.</text>
</comment>
<keyword evidence="14" id="KW-1185">Reference proteome</keyword>
<dbReference type="EC" id="2.1.1.14" evidence="10"/>
<feature type="binding site" evidence="10">
    <location>
        <begin position="434"/>
        <end position="436"/>
    </location>
    <ligand>
        <name>L-homocysteine</name>
        <dbReference type="ChEBI" id="CHEBI:58199"/>
    </ligand>
</feature>
<feature type="binding site" evidence="10">
    <location>
        <position position="729"/>
    </location>
    <ligand>
        <name>Zn(2+)</name>
        <dbReference type="ChEBI" id="CHEBI:29105"/>
        <note>catalytic</note>
    </ligand>
</feature>
<keyword evidence="9 10" id="KW-0486">Methionine biosynthesis</keyword>
<dbReference type="CDD" id="cd03312">
    <property type="entry name" value="CIMS_N_terminal_like"/>
    <property type="match status" value="1"/>
</dbReference>
<proteinExistence type="inferred from homology"/>
<feature type="binding site" evidence="10">
    <location>
        <position position="644"/>
    </location>
    <ligand>
        <name>Zn(2+)</name>
        <dbReference type="ChEBI" id="CHEBI:29105"/>
        <note>catalytic</note>
    </ligand>
</feature>
<protein>
    <recommendedName>
        <fullName evidence="10">5-methyltetrahydropteroyltriglutamate--homocysteine methyltransferase</fullName>
        <ecNumber evidence="10">2.1.1.14</ecNumber>
    </recommendedName>
    <alternativeName>
        <fullName evidence="10">Cobalamin-independent methionine synthase</fullName>
    </alternativeName>
    <alternativeName>
        <fullName evidence="10">Methionine synthase, vitamin-B12 independent isozyme</fullName>
    </alternativeName>
</protein>
<dbReference type="NCBIfam" id="NF003556">
    <property type="entry name" value="PRK05222.1"/>
    <property type="match status" value="1"/>
</dbReference>
<dbReference type="Pfam" id="PF01717">
    <property type="entry name" value="Meth_synt_2"/>
    <property type="match status" value="1"/>
</dbReference>
<evidence type="ECO:0000259" key="11">
    <source>
        <dbReference type="Pfam" id="PF01717"/>
    </source>
</evidence>
<evidence type="ECO:0000256" key="6">
    <source>
        <dbReference type="ARBA" id="ARBA00022679"/>
    </source>
</evidence>
<evidence type="ECO:0000259" key="12">
    <source>
        <dbReference type="Pfam" id="PF08267"/>
    </source>
</evidence>
<evidence type="ECO:0000256" key="7">
    <source>
        <dbReference type="ARBA" id="ARBA00022723"/>
    </source>
</evidence>
<feature type="active site" description="Proton donor" evidence="10">
    <location>
        <position position="697"/>
    </location>
</feature>
<dbReference type="InterPro" id="IPR013215">
    <property type="entry name" value="Cbl-indep_Met_Synth_N"/>
</dbReference>
<comment type="catalytic activity">
    <reaction evidence="10">
        <text>5-methyltetrahydropteroyltri-L-glutamate + L-homocysteine = tetrahydropteroyltri-L-glutamate + L-methionine</text>
        <dbReference type="Rhea" id="RHEA:21196"/>
        <dbReference type="ChEBI" id="CHEBI:57844"/>
        <dbReference type="ChEBI" id="CHEBI:58140"/>
        <dbReference type="ChEBI" id="CHEBI:58199"/>
        <dbReference type="ChEBI" id="CHEBI:58207"/>
        <dbReference type="EC" id="2.1.1.14"/>
    </reaction>
</comment>
<dbReference type="Proteomes" id="UP001589619">
    <property type="component" value="Unassembled WGS sequence"/>
</dbReference>
<keyword evidence="10" id="KW-0677">Repeat</keyword>
<feature type="binding site" evidence="10">
    <location>
        <begin position="15"/>
        <end position="18"/>
    </location>
    <ligand>
        <name>5-methyltetrahydropteroyltri-L-glutamate</name>
        <dbReference type="ChEBI" id="CHEBI:58207"/>
    </ligand>
</feature>
<comment type="similarity">
    <text evidence="3 10">Belongs to the vitamin-B12 independent methionine synthase family.</text>
</comment>
<feature type="binding site" evidence="10">
    <location>
        <position position="668"/>
    </location>
    <ligand>
        <name>Zn(2+)</name>
        <dbReference type="ChEBI" id="CHEBI:29105"/>
        <note>catalytic</note>
    </ligand>
</feature>
<feature type="domain" description="Cobalamin-independent methionine synthase MetE N-terminal" evidence="12">
    <location>
        <begin position="4"/>
        <end position="311"/>
    </location>
</feature>
<dbReference type="InterPro" id="IPR006276">
    <property type="entry name" value="Cobalamin-indep_Met_synthase"/>
</dbReference>
<sequence>MKSGNLGYPRIGRNREWKKALEAYWAGKLEEEAFHAELKAIRLGNLKAQQERGIEIIPVGDFTYYDHILDTAVMFGLIPARFGRLEGKPDLSVYYAMARGSRDATACEMTKWFNTNYHYIVPELDQANPVLTGNRLLDTYREAKTELGIEGRPVLVGLYTFLKLSKGYGREGLAGWIDCLLPLYVQVLRELEAEGVAWVQIDEPILSSSLSGDELAHVARIYETLTKEVPGIKLLLQTYFESVDRYQDVVSLPVHGIGLDFVHDEGRNLQAVREHGFPADKVLGAGLIDGRGIWKADLQGKLETLNALTQAVSADRIIVQPSCSLLHVPVSAAQENLLHTTLREALAFADEKLDEIALLTKAANVGAQAFAAELAESDRSRKALEQSPSRARKQVHARIAGLTQQPSSRTESFDVRRKAQQERWKLPLLPTTTIGSFPQTPEVRSARQKWRKGEWGAEKYDAFIKEQIKTWIDLQAELGLDVFVHGEFERTDMVEFFGEKLAGFAFTANGWVQSYGSRCVKPPVIYGDVEFVAPMTVAETVYAQSLTTKPVKGMLTGPITILNWSFVRDDKSREEVAYQIALALRDEVEALEKAGICMIQVDEPALREGLPLKEEKKDGYLDWAVRAFRLSTSTVQTETQIHTHMCYCEFHDMIDSIRALDADVISIETSRSHGELIGSFEEHIYDKGIGLGVYDIHSPRVPTVEEIGTMIDRALKVLDSAQFWINPDCGLKTRKLEETVASLRNMVAATLLARDKYALSHQDAH</sequence>
<keyword evidence="4 10" id="KW-0489">Methyltransferase</keyword>
<evidence type="ECO:0000256" key="2">
    <source>
        <dbReference type="ARBA" id="ARBA00004681"/>
    </source>
</evidence>
<evidence type="ECO:0000256" key="5">
    <source>
        <dbReference type="ARBA" id="ARBA00022605"/>
    </source>
</evidence>
<dbReference type="InterPro" id="IPR002629">
    <property type="entry name" value="Met_Synth_C/arc"/>
</dbReference>
<keyword evidence="8 10" id="KW-0862">Zinc</keyword>
<dbReference type="HAMAP" id="MF_00172">
    <property type="entry name" value="Meth_synth"/>
    <property type="match status" value="1"/>
</dbReference>
<feature type="domain" description="Cobalamin-independent methionine synthase MetE C-terminal/archaeal" evidence="11">
    <location>
        <begin position="429"/>
        <end position="750"/>
    </location>
</feature>
<evidence type="ECO:0000256" key="9">
    <source>
        <dbReference type="ARBA" id="ARBA00023167"/>
    </source>
</evidence>
<dbReference type="Pfam" id="PF08267">
    <property type="entry name" value="Meth_synt_1"/>
    <property type="match status" value="1"/>
</dbReference>
<keyword evidence="5 10" id="KW-0028">Amino-acid biosynthesis</keyword>
<dbReference type="RefSeq" id="WP_344910343.1">
    <property type="nucleotide sequence ID" value="NZ_BAAAYO010000009.1"/>
</dbReference>
<keyword evidence="6 10" id="KW-0808">Transferase</keyword>
<gene>
    <name evidence="10 13" type="primary">metE</name>
    <name evidence="13" type="ORF">ACFFNY_32235</name>
</gene>
<evidence type="ECO:0000256" key="4">
    <source>
        <dbReference type="ARBA" id="ARBA00022603"/>
    </source>
</evidence>
<evidence type="ECO:0000256" key="1">
    <source>
        <dbReference type="ARBA" id="ARBA00002777"/>
    </source>
</evidence>
<organism evidence="13 14">
    <name type="scientific">Paenibacillus hodogayensis</name>
    <dbReference type="NCBI Taxonomy" id="279208"/>
    <lineage>
        <taxon>Bacteria</taxon>
        <taxon>Bacillati</taxon>
        <taxon>Bacillota</taxon>
        <taxon>Bacilli</taxon>
        <taxon>Bacillales</taxon>
        <taxon>Paenibacillaceae</taxon>
        <taxon>Paenibacillus</taxon>
    </lineage>
</organism>
<dbReference type="GO" id="GO:0032259">
    <property type="term" value="P:methylation"/>
    <property type="evidence" value="ECO:0007669"/>
    <property type="project" value="UniProtKB-KW"/>
</dbReference>
<comment type="pathway">
    <text evidence="2 10">Amino-acid biosynthesis; L-methionine biosynthesis via de novo pathway; L-methionine from L-homocysteine (MetE route): step 1/1.</text>
</comment>
<feature type="binding site" evidence="10">
    <location>
        <position position="608"/>
    </location>
    <ligand>
        <name>5-methyltetrahydropteroyltri-L-glutamate</name>
        <dbReference type="ChEBI" id="CHEBI:58207"/>
    </ligand>
</feature>
<comment type="caution">
    <text evidence="13">The sequence shown here is derived from an EMBL/GenBank/DDBJ whole genome shotgun (WGS) entry which is preliminary data.</text>
</comment>
<dbReference type="GO" id="GO:0003871">
    <property type="term" value="F:5-methyltetrahydropteroyltriglutamate-homocysteine S-methyltransferase activity"/>
    <property type="evidence" value="ECO:0007669"/>
    <property type="project" value="UniProtKB-EC"/>
</dbReference>
<feature type="binding site" evidence="10">
    <location>
        <position position="564"/>
    </location>
    <ligand>
        <name>5-methyltetrahydropteroyltri-L-glutamate</name>
        <dbReference type="ChEBI" id="CHEBI:58207"/>
    </ligand>
</feature>
<feature type="binding site" evidence="10">
    <location>
        <begin position="434"/>
        <end position="436"/>
    </location>
    <ligand>
        <name>L-methionine</name>
        <dbReference type="ChEBI" id="CHEBI:57844"/>
    </ligand>
</feature>
<dbReference type="InterPro" id="IPR038071">
    <property type="entry name" value="UROD/MetE-like_sf"/>
</dbReference>
<dbReference type="SUPFAM" id="SSF51726">
    <property type="entry name" value="UROD/MetE-like"/>
    <property type="match status" value="2"/>
</dbReference>
<dbReference type="Gene3D" id="3.20.20.210">
    <property type="match status" value="2"/>
</dbReference>